<sequence>MEMGIRLDRSCFPKELDLMNAILGMDNDSAGGARAGNLTDIDWSRFLELVGHHRAYPIVYSNCKKLDEPLLPAEVVQALYGDYSRNTFRMLHLTGQLEKAAALFAAHQIPSLVLKGPVLADVLYGDLSMRTSKDLDILIPVSEIEKVHELMLQLGYVADNEHTRIIHDWKTKYHNLSYYHAENGIEIEIHWRLNPEGGEPSFQELWERKQISSLASQPLYTLGQEDLFMYLASHGARHGWFRLRWLTDIDRLLGKGLQWELLLPMLRQYGLEAIGGQTFILLHSLLRTPLNEEMRALASDPFSVRLAGAALAFINGTESPNSSLRYRQYLLSLQTKRGQWSSILRLLHPTINDTRTLSLPRPLYFLYFFLRPFLWFWRQLKHQASS</sequence>
<dbReference type="Pfam" id="PF14907">
    <property type="entry name" value="NTP_transf_5"/>
    <property type="match status" value="1"/>
</dbReference>
<name>A0ABS7DA33_9BACL</name>
<gene>
    <name evidence="1" type="ORF">K0T92_18640</name>
</gene>
<comment type="caution">
    <text evidence="1">The sequence shown here is derived from an EMBL/GenBank/DDBJ whole genome shotgun (WGS) entry which is preliminary data.</text>
</comment>
<dbReference type="InterPro" id="IPR039498">
    <property type="entry name" value="NTP_transf_5"/>
</dbReference>
<reference evidence="1 2" key="1">
    <citation type="submission" date="2021-07" db="EMBL/GenBank/DDBJ databases">
        <title>Paenibacillus radiodurans sp. nov., isolated from the southeastern edge of Tengger Desert.</title>
        <authorList>
            <person name="Zhang G."/>
        </authorList>
    </citation>
    <scope>NUCLEOTIDE SEQUENCE [LARGE SCALE GENOMIC DNA]</scope>
    <source>
        <strain evidence="1 2">DT7-4</strain>
    </source>
</reference>
<evidence type="ECO:0000313" key="2">
    <source>
        <dbReference type="Proteomes" id="UP000812277"/>
    </source>
</evidence>
<dbReference type="Gene3D" id="3.30.460.40">
    <property type="match status" value="1"/>
</dbReference>
<organism evidence="1 2">
    <name type="scientific">Paenibacillus oenotherae</name>
    <dbReference type="NCBI Taxonomy" id="1435645"/>
    <lineage>
        <taxon>Bacteria</taxon>
        <taxon>Bacillati</taxon>
        <taxon>Bacillota</taxon>
        <taxon>Bacilli</taxon>
        <taxon>Bacillales</taxon>
        <taxon>Paenibacillaceae</taxon>
        <taxon>Paenibacillus</taxon>
    </lineage>
</organism>
<dbReference type="EMBL" id="JAHZIJ010000016">
    <property type="protein sequence ID" value="MBW7476740.1"/>
    <property type="molecule type" value="Genomic_DNA"/>
</dbReference>
<evidence type="ECO:0000313" key="1">
    <source>
        <dbReference type="EMBL" id="MBW7476740.1"/>
    </source>
</evidence>
<proteinExistence type="predicted"/>
<dbReference type="RefSeq" id="WP_219873990.1">
    <property type="nucleotide sequence ID" value="NZ_JAHZIJ010000016.1"/>
</dbReference>
<protein>
    <submittedName>
        <fullName evidence="1">Nucleotidyltransferase family protein</fullName>
    </submittedName>
</protein>
<dbReference type="Proteomes" id="UP000812277">
    <property type="component" value="Unassembled WGS sequence"/>
</dbReference>
<accession>A0ABS7DA33</accession>
<keyword evidence="2" id="KW-1185">Reference proteome</keyword>